<evidence type="ECO:0000256" key="1">
    <source>
        <dbReference type="ARBA" id="ARBA00006328"/>
    </source>
</evidence>
<sequence length="298" mass="33210">MSKSILVIGGTGQQGSALASELLRRGHKVHIFTREPSSPVPQELSGRGAIIHAGNLDDINVLRSAAQNVDGVFLVLRALGSEVFHATNVIQAAKEAGVIHMVYTSVARTGDHENFPRWRKDYPLADYWLNKALIEDRIRSAGFVHWTIMQPAFFVQNFDKPYTDYMFPGLTDKKELVVAYKPHTRLDLIHLTDIARLCADAFDLPSKYSGKTIPLAAESLTIDEIVQILSNSSHGPIKAKYRTAEEAQKLEDEGDLIIASQIWQRDVGYGVDLQELKQYDDAHLITFAETVARGGLKW</sequence>
<dbReference type="RefSeq" id="XP_045950787.1">
    <property type="nucleotide sequence ID" value="XM_046104384.1"/>
</dbReference>
<evidence type="ECO:0000313" key="4">
    <source>
        <dbReference type="EMBL" id="KAH6638515.1"/>
    </source>
</evidence>
<dbReference type="PANTHER" id="PTHR42748:SF7">
    <property type="entry name" value="NMRA LIKE REDOX SENSOR 1-RELATED"/>
    <property type="match status" value="1"/>
</dbReference>
<comment type="caution">
    <text evidence="4">The sequence shown here is derived from an EMBL/GenBank/DDBJ whole genome shotgun (WGS) entry which is preliminary data.</text>
</comment>
<feature type="domain" description="NmrA-like" evidence="3">
    <location>
        <begin position="1"/>
        <end position="243"/>
    </location>
</feature>
<organism evidence="4 5">
    <name type="scientific">Truncatella angustata</name>
    <dbReference type="NCBI Taxonomy" id="152316"/>
    <lineage>
        <taxon>Eukaryota</taxon>
        <taxon>Fungi</taxon>
        <taxon>Dikarya</taxon>
        <taxon>Ascomycota</taxon>
        <taxon>Pezizomycotina</taxon>
        <taxon>Sordariomycetes</taxon>
        <taxon>Xylariomycetidae</taxon>
        <taxon>Amphisphaeriales</taxon>
        <taxon>Sporocadaceae</taxon>
        <taxon>Truncatella</taxon>
    </lineage>
</organism>
<name>A0A9P8RDY9_9PEZI</name>
<dbReference type="GO" id="GO:0005634">
    <property type="term" value="C:nucleus"/>
    <property type="evidence" value="ECO:0007669"/>
    <property type="project" value="TreeGrafter"/>
</dbReference>
<dbReference type="Pfam" id="PF05368">
    <property type="entry name" value="NmrA"/>
    <property type="match status" value="1"/>
</dbReference>
<keyword evidence="5" id="KW-1185">Reference proteome</keyword>
<accession>A0A9P8RDY9</accession>
<dbReference type="AlphaFoldDB" id="A0A9P8RDY9"/>
<protein>
    <recommendedName>
        <fullName evidence="3">NmrA-like domain-containing protein</fullName>
    </recommendedName>
</protein>
<dbReference type="EMBL" id="JAGPXC010000015">
    <property type="protein sequence ID" value="KAH6638515.1"/>
    <property type="molecule type" value="Genomic_DNA"/>
</dbReference>
<dbReference type="OrthoDB" id="3358371at2759"/>
<dbReference type="CDD" id="cd05251">
    <property type="entry name" value="NmrA_like_SDR_a"/>
    <property type="match status" value="1"/>
</dbReference>
<dbReference type="InterPro" id="IPR051164">
    <property type="entry name" value="NmrA-like_oxidored"/>
</dbReference>
<proteinExistence type="inferred from homology"/>
<dbReference type="Gene3D" id="3.40.50.720">
    <property type="entry name" value="NAD(P)-binding Rossmann-like Domain"/>
    <property type="match status" value="1"/>
</dbReference>
<dbReference type="InterPro" id="IPR008030">
    <property type="entry name" value="NmrA-like"/>
</dbReference>
<evidence type="ECO:0000259" key="3">
    <source>
        <dbReference type="Pfam" id="PF05368"/>
    </source>
</evidence>
<comment type="similarity">
    <text evidence="1">Belongs to the NmrA-type oxidoreductase family.</text>
</comment>
<dbReference type="SUPFAM" id="SSF51735">
    <property type="entry name" value="NAD(P)-binding Rossmann-fold domains"/>
    <property type="match status" value="1"/>
</dbReference>
<dbReference type="GeneID" id="70133275"/>
<evidence type="ECO:0000313" key="5">
    <source>
        <dbReference type="Proteomes" id="UP000758603"/>
    </source>
</evidence>
<dbReference type="Proteomes" id="UP000758603">
    <property type="component" value="Unassembled WGS sequence"/>
</dbReference>
<keyword evidence="2" id="KW-0521">NADP</keyword>
<gene>
    <name evidence="4" type="ORF">BKA67DRAFT_588700</name>
</gene>
<evidence type="ECO:0000256" key="2">
    <source>
        <dbReference type="ARBA" id="ARBA00022857"/>
    </source>
</evidence>
<reference evidence="4" key="1">
    <citation type="journal article" date="2021" name="Nat. Commun.">
        <title>Genetic determinants of endophytism in the Arabidopsis root mycobiome.</title>
        <authorList>
            <person name="Mesny F."/>
            <person name="Miyauchi S."/>
            <person name="Thiergart T."/>
            <person name="Pickel B."/>
            <person name="Atanasova L."/>
            <person name="Karlsson M."/>
            <person name="Huettel B."/>
            <person name="Barry K.W."/>
            <person name="Haridas S."/>
            <person name="Chen C."/>
            <person name="Bauer D."/>
            <person name="Andreopoulos W."/>
            <person name="Pangilinan J."/>
            <person name="LaButti K."/>
            <person name="Riley R."/>
            <person name="Lipzen A."/>
            <person name="Clum A."/>
            <person name="Drula E."/>
            <person name="Henrissat B."/>
            <person name="Kohler A."/>
            <person name="Grigoriev I.V."/>
            <person name="Martin F.M."/>
            <person name="Hacquard S."/>
        </authorList>
    </citation>
    <scope>NUCLEOTIDE SEQUENCE</scope>
    <source>
        <strain evidence="4">MPI-SDFR-AT-0073</strain>
    </source>
</reference>
<dbReference type="PANTHER" id="PTHR42748">
    <property type="entry name" value="NITROGEN METABOLITE REPRESSION PROTEIN NMRA FAMILY MEMBER"/>
    <property type="match status" value="1"/>
</dbReference>
<dbReference type="InterPro" id="IPR036291">
    <property type="entry name" value="NAD(P)-bd_dom_sf"/>
</dbReference>